<evidence type="ECO:0000256" key="3">
    <source>
        <dbReference type="ARBA" id="ARBA00023026"/>
    </source>
</evidence>
<reference evidence="6" key="1">
    <citation type="journal article" date="2023" name="Mol. Phylogenet. Evol.">
        <title>Genome-scale phylogeny and comparative genomics of the fungal order Sordariales.</title>
        <authorList>
            <person name="Hensen N."/>
            <person name="Bonometti L."/>
            <person name="Westerberg I."/>
            <person name="Brannstrom I.O."/>
            <person name="Guillou S."/>
            <person name="Cros-Aarteil S."/>
            <person name="Calhoun S."/>
            <person name="Haridas S."/>
            <person name="Kuo A."/>
            <person name="Mondo S."/>
            <person name="Pangilinan J."/>
            <person name="Riley R."/>
            <person name="LaButti K."/>
            <person name="Andreopoulos B."/>
            <person name="Lipzen A."/>
            <person name="Chen C."/>
            <person name="Yan M."/>
            <person name="Daum C."/>
            <person name="Ng V."/>
            <person name="Clum A."/>
            <person name="Steindorff A."/>
            <person name="Ohm R.A."/>
            <person name="Martin F."/>
            <person name="Silar P."/>
            <person name="Natvig D.O."/>
            <person name="Lalanne C."/>
            <person name="Gautier V."/>
            <person name="Ament-Velasquez S.L."/>
            <person name="Kruys A."/>
            <person name="Hutchinson M.I."/>
            <person name="Powell A.J."/>
            <person name="Barry K."/>
            <person name="Miller A.N."/>
            <person name="Grigoriev I.V."/>
            <person name="Debuchy R."/>
            <person name="Gladieux P."/>
            <person name="Hiltunen Thoren M."/>
            <person name="Johannesson H."/>
        </authorList>
    </citation>
    <scope>NUCLEOTIDE SEQUENCE</scope>
    <source>
        <strain evidence="6">CBS 626.80</strain>
    </source>
</reference>
<comment type="similarity">
    <text evidence="4">Belongs to the secreted LysM effector family.</text>
</comment>
<dbReference type="GO" id="GO:0008061">
    <property type="term" value="F:chitin binding"/>
    <property type="evidence" value="ECO:0007669"/>
    <property type="project" value="UniProtKB-KW"/>
</dbReference>
<sequence>MDHGTFCAVTLSGGNVSTIASGDQCGTIATRYSISLANFYSWNPAVGSSCQTLWLDYYVCISR</sequence>
<dbReference type="InterPro" id="IPR036779">
    <property type="entry name" value="LysM_dom_sf"/>
</dbReference>
<keyword evidence="7" id="KW-1185">Reference proteome</keyword>
<keyword evidence="3" id="KW-0843">Virulence</keyword>
<comment type="caution">
    <text evidence="6">The sequence shown here is derived from an EMBL/GenBank/DDBJ whole genome shotgun (WGS) entry which is preliminary data.</text>
</comment>
<dbReference type="Pfam" id="PF01476">
    <property type="entry name" value="LysM"/>
    <property type="match status" value="1"/>
</dbReference>
<name>A0AAN6NK17_9PEZI</name>
<evidence type="ECO:0000256" key="4">
    <source>
        <dbReference type="ARBA" id="ARBA00044955"/>
    </source>
</evidence>
<dbReference type="EMBL" id="MU859733">
    <property type="protein sequence ID" value="KAK3946556.1"/>
    <property type="molecule type" value="Genomic_DNA"/>
</dbReference>
<organism evidence="6 7">
    <name type="scientific">Pseudoneurospora amorphoporcata</name>
    <dbReference type="NCBI Taxonomy" id="241081"/>
    <lineage>
        <taxon>Eukaryota</taxon>
        <taxon>Fungi</taxon>
        <taxon>Dikarya</taxon>
        <taxon>Ascomycota</taxon>
        <taxon>Pezizomycotina</taxon>
        <taxon>Sordariomycetes</taxon>
        <taxon>Sordariomycetidae</taxon>
        <taxon>Sordariales</taxon>
        <taxon>Sordariaceae</taxon>
        <taxon>Pseudoneurospora</taxon>
    </lineage>
</organism>
<feature type="domain" description="LysM" evidence="5">
    <location>
        <begin position="15"/>
        <end position="61"/>
    </location>
</feature>
<protein>
    <recommendedName>
        <fullName evidence="5">LysM domain-containing protein</fullName>
    </recommendedName>
</protein>
<evidence type="ECO:0000256" key="1">
    <source>
        <dbReference type="ARBA" id="ARBA00022669"/>
    </source>
</evidence>
<keyword evidence="1" id="KW-0147">Chitin-binding</keyword>
<accession>A0AAN6NK17</accession>
<dbReference type="InterPro" id="IPR018392">
    <property type="entry name" value="LysM"/>
</dbReference>
<dbReference type="PANTHER" id="PTHR34997:SF2">
    <property type="entry name" value="LYSM DOMAIN-CONTAINING PROTEIN-RELATED"/>
    <property type="match status" value="1"/>
</dbReference>
<evidence type="ECO:0000313" key="6">
    <source>
        <dbReference type="EMBL" id="KAK3946556.1"/>
    </source>
</evidence>
<dbReference type="PANTHER" id="PTHR34997">
    <property type="entry name" value="AM15"/>
    <property type="match status" value="1"/>
</dbReference>
<dbReference type="InterPro" id="IPR052210">
    <property type="entry name" value="LysM1-like"/>
</dbReference>
<dbReference type="PROSITE" id="PS51782">
    <property type="entry name" value="LYSM"/>
    <property type="match status" value="1"/>
</dbReference>
<dbReference type="Gene3D" id="3.10.350.10">
    <property type="entry name" value="LysM domain"/>
    <property type="match status" value="1"/>
</dbReference>
<dbReference type="AlphaFoldDB" id="A0AAN6NK17"/>
<evidence type="ECO:0000313" key="7">
    <source>
        <dbReference type="Proteomes" id="UP001303222"/>
    </source>
</evidence>
<reference evidence="6" key="2">
    <citation type="submission" date="2023-06" db="EMBL/GenBank/DDBJ databases">
        <authorList>
            <consortium name="Lawrence Berkeley National Laboratory"/>
            <person name="Mondo S.J."/>
            <person name="Hensen N."/>
            <person name="Bonometti L."/>
            <person name="Westerberg I."/>
            <person name="Brannstrom I.O."/>
            <person name="Guillou S."/>
            <person name="Cros-Aarteil S."/>
            <person name="Calhoun S."/>
            <person name="Haridas S."/>
            <person name="Kuo A."/>
            <person name="Pangilinan J."/>
            <person name="Riley R."/>
            <person name="Labutti K."/>
            <person name="Andreopoulos B."/>
            <person name="Lipzen A."/>
            <person name="Chen C."/>
            <person name="Yanf M."/>
            <person name="Daum C."/>
            <person name="Ng V."/>
            <person name="Clum A."/>
            <person name="Steindorff A."/>
            <person name="Ohm R."/>
            <person name="Martin F."/>
            <person name="Silar P."/>
            <person name="Natvig D."/>
            <person name="Lalanne C."/>
            <person name="Gautier V."/>
            <person name="Ament-Velasquez S.L."/>
            <person name="Kruys A."/>
            <person name="Hutchinson M.I."/>
            <person name="Powell A.J."/>
            <person name="Barry K."/>
            <person name="Miller A.N."/>
            <person name="Grigoriev I.V."/>
            <person name="Debuchy R."/>
            <person name="Gladieux P."/>
            <person name="Thoren M.H."/>
            <person name="Johannesson H."/>
        </authorList>
    </citation>
    <scope>NUCLEOTIDE SEQUENCE</scope>
    <source>
        <strain evidence="6">CBS 626.80</strain>
    </source>
</reference>
<evidence type="ECO:0000259" key="5">
    <source>
        <dbReference type="PROSITE" id="PS51782"/>
    </source>
</evidence>
<gene>
    <name evidence="6" type="ORF">QBC32DRAFT_225880</name>
</gene>
<proteinExistence type="inferred from homology"/>
<evidence type="ECO:0000256" key="2">
    <source>
        <dbReference type="ARBA" id="ARBA00022729"/>
    </source>
</evidence>
<dbReference type="CDD" id="cd00118">
    <property type="entry name" value="LysM"/>
    <property type="match status" value="1"/>
</dbReference>
<dbReference type="SUPFAM" id="SSF54106">
    <property type="entry name" value="LysM domain"/>
    <property type="match status" value="1"/>
</dbReference>
<keyword evidence="2" id="KW-0732">Signal</keyword>
<dbReference type="Proteomes" id="UP001303222">
    <property type="component" value="Unassembled WGS sequence"/>
</dbReference>